<name>V5WEK8_9SPIO</name>
<dbReference type="KEGG" id="slr:L21SP2_0562"/>
<evidence type="ECO:0000313" key="2">
    <source>
        <dbReference type="Proteomes" id="UP000018680"/>
    </source>
</evidence>
<dbReference type="AlphaFoldDB" id="V5WEK8"/>
<sequence>MVSIRAPARGAIFDVSDAVAESMVSIRAPARGAIPAQKEC</sequence>
<dbReference type="HOGENOM" id="CLU_3296266_0_0_12"/>
<dbReference type="Proteomes" id="UP000018680">
    <property type="component" value="Chromosome"/>
</dbReference>
<organism evidence="1 2">
    <name type="scientific">Salinispira pacifica</name>
    <dbReference type="NCBI Taxonomy" id="1307761"/>
    <lineage>
        <taxon>Bacteria</taxon>
        <taxon>Pseudomonadati</taxon>
        <taxon>Spirochaetota</taxon>
        <taxon>Spirochaetia</taxon>
        <taxon>Spirochaetales</taxon>
        <taxon>Spirochaetaceae</taxon>
        <taxon>Salinispira</taxon>
    </lineage>
</organism>
<protein>
    <submittedName>
        <fullName evidence="1">Uncharacterized protein</fullName>
    </submittedName>
</protein>
<accession>V5WEK8</accession>
<gene>
    <name evidence="1" type="ORF">L21SP2_0562</name>
</gene>
<evidence type="ECO:0000313" key="1">
    <source>
        <dbReference type="EMBL" id="AHC13994.1"/>
    </source>
</evidence>
<proteinExistence type="predicted"/>
<reference evidence="1 2" key="1">
    <citation type="journal article" date="2015" name="Stand. Genomic Sci.">
        <title>Complete genome sequence and description of Salinispira pacifica gen. nov., sp. nov., a novel spirochaete isolated form a hypersaline microbial mat.</title>
        <authorList>
            <person name="Ben Hania W."/>
            <person name="Joseph M."/>
            <person name="Schumann P."/>
            <person name="Bunk B."/>
            <person name="Fiebig A."/>
            <person name="Sproer C."/>
            <person name="Klenk H.P."/>
            <person name="Fardeau M.L."/>
            <person name="Spring S."/>
        </authorList>
    </citation>
    <scope>NUCLEOTIDE SEQUENCE [LARGE SCALE GENOMIC DNA]</scope>
    <source>
        <strain evidence="1 2">L21-RPul-D2</strain>
    </source>
</reference>
<dbReference type="EMBL" id="CP006939">
    <property type="protein sequence ID" value="AHC13994.1"/>
    <property type="molecule type" value="Genomic_DNA"/>
</dbReference>
<dbReference type="AntiFam" id="ANF00272">
    <property type="entry name" value="Translation of CRISPR region"/>
</dbReference>
<keyword evidence="2" id="KW-1185">Reference proteome</keyword>